<feature type="compositionally biased region" description="Low complexity" evidence="1">
    <location>
        <begin position="131"/>
        <end position="148"/>
    </location>
</feature>
<proteinExistence type="predicted"/>
<keyword evidence="2" id="KW-0812">Transmembrane</keyword>
<evidence type="ECO:0000256" key="1">
    <source>
        <dbReference type="SAM" id="MobiDB-lite"/>
    </source>
</evidence>
<keyword evidence="2" id="KW-1133">Transmembrane helix</keyword>
<dbReference type="RefSeq" id="WP_306872103.1">
    <property type="nucleotide sequence ID" value="NZ_JAUSRB010000002.1"/>
</dbReference>
<name>A0ABT9RHT1_9ACTN</name>
<comment type="caution">
    <text evidence="3">The sequence shown here is derived from an EMBL/GenBank/DDBJ whole genome shotgun (WGS) entry which is preliminary data.</text>
</comment>
<evidence type="ECO:0000313" key="3">
    <source>
        <dbReference type="EMBL" id="MDP9868829.1"/>
    </source>
</evidence>
<feature type="region of interest" description="Disordered" evidence="1">
    <location>
        <begin position="115"/>
        <end position="155"/>
    </location>
</feature>
<protein>
    <submittedName>
        <fullName evidence="3">Transposase-like protein</fullName>
    </submittedName>
</protein>
<organism evidence="3 4">
    <name type="scientific">Streptosporangium brasiliense</name>
    <dbReference type="NCBI Taxonomy" id="47480"/>
    <lineage>
        <taxon>Bacteria</taxon>
        <taxon>Bacillati</taxon>
        <taxon>Actinomycetota</taxon>
        <taxon>Actinomycetes</taxon>
        <taxon>Streptosporangiales</taxon>
        <taxon>Streptosporangiaceae</taxon>
        <taxon>Streptosporangium</taxon>
    </lineage>
</organism>
<accession>A0ABT9RHT1</accession>
<evidence type="ECO:0000313" key="4">
    <source>
        <dbReference type="Proteomes" id="UP001230426"/>
    </source>
</evidence>
<dbReference type="EMBL" id="JAUSRB010000002">
    <property type="protein sequence ID" value="MDP9868829.1"/>
    <property type="molecule type" value="Genomic_DNA"/>
</dbReference>
<keyword evidence="4" id="KW-1185">Reference proteome</keyword>
<dbReference type="Gene3D" id="1.10.10.60">
    <property type="entry name" value="Homeodomain-like"/>
    <property type="match status" value="1"/>
</dbReference>
<dbReference type="InterPro" id="IPR009057">
    <property type="entry name" value="Homeodomain-like_sf"/>
</dbReference>
<dbReference type="InterPro" id="IPR002514">
    <property type="entry name" value="Transposase_8"/>
</dbReference>
<sequence>MLAHRLPPGVRRAGISLRAVKQERVLTDRAHAALVLDKYGAVQGWCQYGWNGGVPLLTRPRARRPAVVIAAPPVMRVPRPAAWWILPVIVLVGAAVGGTLWWLLADPALTVPAPGPSGPSGAGTARGETLRTAPAAGAGVGAAVTGRGRSMGETRRSFDPEFRAGAVRIVRETGKSIASVAKDLGMNAGTLANWMQMDRLACERDAEGELTGSEREELARLRRQKTEWAKERAELEMERDEAPMLVKPRSLETALVTGPLR</sequence>
<evidence type="ECO:0000256" key="2">
    <source>
        <dbReference type="SAM" id="Phobius"/>
    </source>
</evidence>
<dbReference type="SUPFAM" id="SSF46689">
    <property type="entry name" value="Homeodomain-like"/>
    <property type="match status" value="1"/>
</dbReference>
<keyword evidence="2" id="KW-0472">Membrane</keyword>
<dbReference type="Pfam" id="PF01527">
    <property type="entry name" value="HTH_Tnp_1"/>
    <property type="match status" value="1"/>
</dbReference>
<reference evidence="3 4" key="1">
    <citation type="submission" date="2023-07" db="EMBL/GenBank/DDBJ databases">
        <title>Sequencing the genomes of 1000 actinobacteria strains.</title>
        <authorList>
            <person name="Klenk H.-P."/>
        </authorList>
    </citation>
    <scope>NUCLEOTIDE SEQUENCE [LARGE SCALE GENOMIC DNA]</scope>
    <source>
        <strain evidence="3 4">DSM 44109</strain>
    </source>
</reference>
<gene>
    <name evidence="3" type="ORF">J2S55_008095</name>
</gene>
<feature type="transmembrane region" description="Helical" evidence="2">
    <location>
        <begin position="81"/>
        <end position="104"/>
    </location>
</feature>
<dbReference type="Proteomes" id="UP001230426">
    <property type="component" value="Unassembled WGS sequence"/>
</dbReference>